<name>X1QYX6_9ZZZZ</name>
<dbReference type="AlphaFoldDB" id="X1QYX6"/>
<feature type="non-terminal residue" evidence="1">
    <location>
        <position position="136"/>
    </location>
</feature>
<sequence>DIIQVEPFEDGTFEAEIYIPVTEEQLVIEAVTHRRGRKIQLIQDVRIPEEEPRNYVFLVALGDLQIGNNSTKGVLDAIHDRKLEKGDYTDGRVAYYLKAKQDKWYITSGLDTKRKEKAMFRYIDPDKFYPLYGDTS</sequence>
<comment type="caution">
    <text evidence="1">The sequence shown here is derived from an EMBL/GenBank/DDBJ whole genome shotgun (WGS) entry which is preliminary data.</text>
</comment>
<gene>
    <name evidence="1" type="ORF">S06H3_63355</name>
</gene>
<organism evidence="1">
    <name type="scientific">marine sediment metagenome</name>
    <dbReference type="NCBI Taxonomy" id="412755"/>
    <lineage>
        <taxon>unclassified sequences</taxon>
        <taxon>metagenomes</taxon>
        <taxon>ecological metagenomes</taxon>
    </lineage>
</organism>
<accession>X1QYX6</accession>
<feature type="non-terminal residue" evidence="1">
    <location>
        <position position="1"/>
    </location>
</feature>
<dbReference type="EMBL" id="BARV01042008">
    <property type="protein sequence ID" value="GAI56070.1"/>
    <property type="molecule type" value="Genomic_DNA"/>
</dbReference>
<proteinExistence type="predicted"/>
<protein>
    <submittedName>
        <fullName evidence="1">Uncharacterized protein</fullName>
    </submittedName>
</protein>
<evidence type="ECO:0000313" key="1">
    <source>
        <dbReference type="EMBL" id="GAI56070.1"/>
    </source>
</evidence>
<reference evidence="1" key="1">
    <citation type="journal article" date="2014" name="Front. Microbiol.">
        <title>High frequency of phylogenetically diverse reductive dehalogenase-homologous genes in deep subseafloor sedimentary metagenomes.</title>
        <authorList>
            <person name="Kawai M."/>
            <person name="Futagami T."/>
            <person name="Toyoda A."/>
            <person name="Takaki Y."/>
            <person name="Nishi S."/>
            <person name="Hori S."/>
            <person name="Arai W."/>
            <person name="Tsubouchi T."/>
            <person name="Morono Y."/>
            <person name="Uchiyama I."/>
            <person name="Ito T."/>
            <person name="Fujiyama A."/>
            <person name="Inagaki F."/>
            <person name="Takami H."/>
        </authorList>
    </citation>
    <scope>NUCLEOTIDE SEQUENCE</scope>
    <source>
        <strain evidence="1">Expedition CK06-06</strain>
    </source>
</reference>